<dbReference type="GeneID" id="95419134"/>
<evidence type="ECO:0008006" key="4">
    <source>
        <dbReference type="Google" id="ProtNLM"/>
    </source>
</evidence>
<dbReference type="SUPFAM" id="SSF51621">
    <property type="entry name" value="Phosphoenolpyruvate/pyruvate domain"/>
    <property type="match status" value="1"/>
</dbReference>
<reference evidence="3" key="1">
    <citation type="submission" date="2011-01" db="EMBL/GenBank/DDBJ databases">
        <title>Complete sequence of chromosome of Rahnella sp. Y9602.</title>
        <authorList>
            <consortium name="US DOE Joint Genome Institute"/>
            <person name="Lucas S."/>
            <person name="Copeland A."/>
            <person name="Lapidus A."/>
            <person name="Cheng J.-F."/>
            <person name="Goodwin L."/>
            <person name="Pitluck S."/>
            <person name="Lu M."/>
            <person name="Detter J.C."/>
            <person name="Han C."/>
            <person name="Tapia R."/>
            <person name="Land M."/>
            <person name="Hauser L."/>
            <person name="Kyrpides N."/>
            <person name="Ivanova N."/>
            <person name="Ovchinnikova G."/>
            <person name="Pagani I."/>
            <person name="Sobecky P.A."/>
            <person name="Martinez R.J."/>
            <person name="Woyke T."/>
        </authorList>
    </citation>
    <scope>NUCLEOTIDE SEQUENCE [LARGE SCALE GENOMIC DNA]</scope>
    <source>
        <strain evidence="3">Y9602</strain>
    </source>
</reference>
<dbReference type="GO" id="GO:0046872">
    <property type="term" value="F:metal ion binding"/>
    <property type="evidence" value="ECO:0007669"/>
    <property type="project" value="UniProtKB-KW"/>
</dbReference>
<protein>
    <recommendedName>
        <fullName evidence="4">PEP phosphonomutase</fullName>
    </recommendedName>
</protein>
<sequence>MNQQSRALAFSQLHQKHNPVILYNIWDAGSALAVAQSGAKAIATGSWSCAAAQGYQDGEAMPFSSLLRTVQRIASVISLPLTVDFETGYGADRRDNLSALLQAGVVGINVEDQQMGLSALNGVREQCEILNSLRQVAENQGMALFINARTDVFLQEPDATRHPVLMAEAKKRLTAYKDAGASGFFAPGLSDLTLIAELCEVSALPVNIMASNLTPPLADLTAAGVSRISYGPHPYIGLMETLKQHAAVLY</sequence>
<name>A0A0H3F773_RAHSY</name>
<evidence type="ECO:0000256" key="1">
    <source>
        <dbReference type="ARBA" id="ARBA00022723"/>
    </source>
</evidence>
<organism evidence="2 3">
    <name type="scientific">Rahnella sp. (strain Y9602)</name>
    <dbReference type="NCBI Taxonomy" id="2703885"/>
    <lineage>
        <taxon>Bacteria</taxon>
        <taxon>Pseudomonadati</taxon>
        <taxon>Pseudomonadota</taxon>
        <taxon>Gammaproteobacteria</taxon>
        <taxon>Enterobacterales</taxon>
        <taxon>Yersiniaceae</taxon>
        <taxon>Rahnella</taxon>
    </lineage>
</organism>
<dbReference type="HOGENOM" id="CLU_027389_2_3_6"/>
<dbReference type="Proteomes" id="UP000007257">
    <property type="component" value="Chromosome"/>
</dbReference>
<keyword evidence="1" id="KW-0479">Metal-binding</keyword>
<dbReference type="GO" id="GO:0003824">
    <property type="term" value="F:catalytic activity"/>
    <property type="evidence" value="ECO:0007669"/>
    <property type="project" value="InterPro"/>
</dbReference>
<dbReference type="OrthoDB" id="9780430at2"/>
<proteinExistence type="predicted"/>
<dbReference type="Pfam" id="PF13714">
    <property type="entry name" value="PEP_mutase"/>
    <property type="match status" value="1"/>
</dbReference>
<dbReference type="Gene3D" id="3.20.20.60">
    <property type="entry name" value="Phosphoenolpyruvate-binding domains"/>
    <property type="match status" value="1"/>
</dbReference>
<dbReference type="EMBL" id="CP002505">
    <property type="protein sequence ID" value="ADW71774.1"/>
    <property type="molecule type" value="Genomic_DNA"/>
</dbReference>
<evidence type="ECO:0000313" key="2">
    <source>
        <dbReference type="EMBL" id="ADW71774.1"/>
    </source>
</evidence>
<dbReference type="PANTHER" id="PTHR42905:SF16">
    <property type="entry name" value="CARBOXYPHOSPHONOENOLPYRUVATE PHOSPHONOMUTASE-LIKE PROTEIN (AFU_ORTHOLOGUE AFUA_5G07230)"/>
    <property type="match status" value="1"/>
</dbReference>
<dbReference type="RefSeq" id="WP_013573492.1">
    <property type="nucleotide sequence ID" value="NC_015061.1"/>
</dbReference>
<dbReference type="PANTHER" id="PTHR42905">
    <property type="entry name" value="PHOSPHOENOLPYRUVATE CARBOXYLASE"/>
    <property type="match status" value="1"/>
</dbReference>
<reference evidence="2 3" key="2">
    <citation type="journal article" date="2012" name="J. Bacteriol.">
        <title>Complete Genome Sequence of Rahnella sp. Strain Y9602, a Gammaproteobacterium Isolate from Metal- and Radionuclide-Contaminated Soil.</title>
        <authorList>
            <person name="Martinez R.J."/>
            <person name="Bruce D."/>
            <person name="Detter C."/>
            <person name="Goodwin L.A."/>
            <person name="Han J."/>
            <person name="Han C.S."/>
            <person name="Held B."/>
            <person name="Land M.L."/>
            <person name="Mikhailova N."/>
            <person name="Nolan M."/>
            <person name="Pennacchio L."/>
            <person name="Pitluck S."/>
            <person name="Tapia R."/>
            <person name="Woyke T."/>
            <person name="Sobecky P.A."/>
        </authorList>
    </citation>
    <scope>NUCLEOTIDE SEQUENCE [LARGE SCALE GENOMIC DNA]</scope>
    <source>
        <strain evidence="2 3">Y9602</strain>
    </source>
</reference>
<dbReference type="KEGG" id="rah:Rahaq_0144"/>
<dbReference type="CDD" id="cd00377">
    <property type="entry name" value="ICL_PEPM"/>
    <property type="match status" value="1"/>
</dbReference>
<dbReference type="eggNOG" id="COG2513">
    <property type="taxonomic scope" value="Bacteria"/>
</dbReference>
<dbReference type="InterPro" id="IPR039556">
    <property type="entry name" value="ICL/PEPM"/>
</dbReference>
<evidence type="ECO:0000313" key="3">
    <source>
        <dbReference type="Proteomes" id="UP000007257"/>
    </source>
</evidence>
<accession>A0A0H3F773</accession>
<dbReference type="AlphaFoldDB" id="A0A0H3F773"/>
<dbReference type="InterPro" id="IPR015813">
    <property type="entry name" value="Pyrv/PenolPyrv_kinase-like_dom"/>
</dbReference>
<dbReference type="InterPro" id="IPR040442">
    <property type="entry name" value="Pyrv_kinase-like_dom_sf"/>
</dbReference>
<gene>
    <name evidence="2" type="ordered locus">Rahaq_0144</name>
</gene>